<dbReference type="InterPro" id="IPR016035">
    <property type="entry name" value="Acyl_Trfase/lysoPLipase"/>
</dbReference>
<feature type="region of interest" description="Disordered" evidence="5">
    <location>
        <begin position="192"/>
        <end position="212"/>
    </location>
</feature>
<dbReference type="InterPro" id="IPR027417">
    <property type="entry name" value="P-loop_NTPase"/>
</dbReference>
<organism evidence="7 8">
    <name type="scientific">Microdochium trichocladiopsis</name>
    <dbReference type="NCBI Taxonomy" id="1682393"/>
    <lineage>
        <taxon>Eukaryota</taxon>
        <taxon>Fungi</taxon>
        <taxon>Dikarya</taxon>
        <taxon>Ascomycota</taxon>
        <taxon>Pezizomycotina</taxon>
        <taxon>Sordariomycetes</taxon>
        <taxon>Xylariomycetidae</taxon>
        <taxon>Xylariales</taxon>
        <taxon>Microdochiaceae</taxon>
        <taxon>Microdochium</taxon>
    </lineage>
</organism>
<dbReference type="GO" id="GO:0016020">
    <property type="term" value="C:membrane"/>
    <property type="evidence" value="ECO:0007669"/>
    <property type="project" value="TreeGrafter"/>
</dbReference>
<proteinExistence type="predicted"/>
<feature type="short sequence motif" description="GXGXXG" evidence="4">
    <location>
        <begin position="15"/>
        <end position="20"/>
    </location>
</feature>
<dbReference type="AlphaFoldDB" id="A0A9P8YDD3"/>
<dbReference type="Gene3D" id="1.25.40.10">
    <property type="entry name" value="Tetratricopeptide repeat domain"/>
    <property type="match status" value="1"/>
</dbReference>
<evidence type="ECO:0000259" key="6">
    <source>
        <dbReference type="PROSITE" id="PS51635"/>
    </source>
</evidence>
<dbReference type="Pfam" id="PF01734">
    <property type="entry name" value="Patatin"/>
    <property type="match status" value="1"/>
</dbReference>
<dbReference type="InterPro" id="IPR011990">
    <property type="entry name" value="TPR-like_helical_dom_sf"/>
</dbReference>
<dbReference type="GO" id="GO:0016042">
    <property type="term" value="P:lipid catabolic process"/>
    <property type="evidence" value="ECO:0007669"/>
    <property type="project" value="UniProtKB-UniRule"/>
</dbReference>
<sequence length="1196" mass="133393">MSEKDGPVFLLSLDGGGVRGICELVMLDTIMKRIQKERNLAEIPRPCALFDLIGGISTGGLVSIMLGRLRMTTTEAIAAYHEFAEKIFSWKNKNWFFLVPLARVRMGGNKMSPGKFKTKKLERIIQELVKNAKSEERLLTDKDRCRAKMFVCTQRHNDTGASSLVVLRSYKVPSRPLPQEFVQQIHGLSSSTDSTSSLLDGTHHGTPDDLQPVEDHTSVKIWEAARATSAASSFFPPMEVKDSHGRSTLFIDAALGCNNPVKHVIAEAAGLFGVERKLGCVLSLGTGLVGDGLISTGSGTLVNIVKAIKDQSTSSETTNKEVANLFGGETNSFFRLNVPMGKKIKLDDWKAVGPLAADTAKYMESKEAVQIVDQVVEILLGEHRPKVKLGQVAPVDKGQFRPKKPPTGRPSTTAHYIGRQDVISKLAETLVPQKATRTSALIWAEGGAGKTTTASRFLDEYDSEFDKIFWVDASNEETIIASYALIAEVENIAVTDSNVTGVVLSYIASFDGHWILVLDNAQSDVSKYVPPGQHGCLLFTSRNSSIKPRVAPDNIIKLEDLQEEDAITLLFNIAQIVLPSRKDKEDAVRIVRDHLAYLPLAIEQAAAHIQKQEISLAVYASRFEEQRRSLLSRRSPGSEGSKSSTSRPPPGTEAVHVSFDLTYEVLVDTAHGNTLEAHDAKNALRVLSVFSFYANEGLMGDIFKRAAENRPADRTPDQLGGQTLLSLEPVLVVNKETQQWDMSAFQAGILCLMQWSLVRTNDRKDRFSMHLLTHDWARERSTDRERLARAETARHILFDSYAWMNKGTRDWLFNRKLMPHMRACFDNTNAYADQNPVVDASHKDRYAEMLMHEDRPHEAIRLLELPLATFAKDDRILTEEYWHMLRTVAESALSVGMLDQAEKLAKQIERLQDIMIGLGKFKPSSVTVLNTQVLLADILAQKQGHWPEAEARLNEIIATGVAENGEGHWLGYWLSTLQTKYTLHNQHEDAYQIARKTHELCHRIYEAGHKNALDSTRNLARACVQSGRLEDAEDLVLEVLKVEEAHADGGTQIQTLNKTRVLLADVLLRQERYEEAYNRFDEVVQVLRLEPSTSAHEDLPGAYQGLGEAALFLGYWEEGLDFGRIAFMFLHSHLGAKNKKTRQACATVILWLSQAEAVGFTVSGALWDEFWQAANDVEHWEPATKAMTTEQHEVQC</sequence>
<dbReference type="PANTHER" id="PTHR24185">
    <property type="entry name" value="CALCIUM-INDEPENDENT PHOSPHOLIPASE A2-GAMMA"/>
    <property type="match status" value="1"/>
</dbReference>
<comment type="caution">
    <text evidence="7">The sequence shown here is derived from an EMBL/GenBank/DDBJ whole genome shotgun (WGS) entry which is preliminary data.</text>
</comment>
<dbReference type="SUPFAM" id="SSF48452">
    <property type="entry name" value="TPR-like"/>
    <property type="match status" value="1"/>
</dbReference>
<dbReference type="GO" id="GO:0047499">
    <property type="term" value="F:calcium-independent phospholipase A2 activity"/>
    <property type="evidence" value="ECO:0007669"/>
    <property type="project" value="TreeGrafter"/>
</dbReference>
<keyword evidence="8" id="KW-1185">Reference proteome</keyword>
<evidence type="ECO:0000256" key="5">
    <source>
        <dbReference type="SAM" id="MobiDB-lite"/>
    </source>
</evidence>
<dbReference type="Proteomes" id="UP000756346">
    <property type="component" value="Unassembled WGS sequence"/>
</dbReference>
<protein>
    <recommendedName>
        <fullName evidence="6">PNPLA domain-containing protein</fullName>
    </recommendedName>
</protein>
<dbReference type="SUPFAM" id="SSF52540">
    <property type="entry name" value="P-loop containing nucleoside triphosphate hydrolases"/>
    <property type="match status" value="1"/>
</dbReference>
<dbReference type="Pfam" id="PF00931">
    <property type="entry name" value="NB-ARC"/>
    <property type="match status" value="1"/>
</dbReference>
<keyword evidence="1 4" id="KW-0378">Hydrolase</keyword>
<dbReference type="OrthoDB" id="1658288at2759"/>
<feature type="active site" description="Proton acceptor" evidence="4">
    <location>
        <position position="252"/>
    </location>
</feature>
<gene>
    <name evidence="7" type="ORF">B0I36DRAFT_317159</name>
</gene>
<dbReference type="InterPro" id="IPR002182">
    <property type="entry name" value="NB-ARC"/>
</dbReference>
<feature type="region of interest" description="Disordered" evidence="5">
    <location>
        <begin position="629"/>
        <end position="653"/>
    </location>
</feature>
<feature type="domain" description="PNPLA" evidence="6">
    <location>
        <begin position="11"/>
        <end position="265"/>
    </location>
</feature>
<name>A0A9P8YDD3_9PEZI</name>
<feature type="active site" description="Nucleophile" evidence="4">
    <location>
        <position position="57"/>
    </location>
</feature>
<evidence type="ECO:0000256" key="1">
    <source>
        <dbReference type="ARBA" id="ARBA00022801"/>
    </source>
</evidence>
<evidence type="ECO:0000256" key="2">
    <source>
        <dbReference type="ARBA" id="ARBA00022963"/>
    </source>
</evidence>
<keyword evidence="2 4" id="KW-0442">Lipid degradation</keyword>
<evidence type="ECO:0000256" key="4">
    <source>
        <dbReference type="PROSITE-ProRule" id="PRU01161"/>
    </source>
</evidence>
<dbReference type="EMBL" id="JAGTJQ010000003">
    <property type="protein sequence ID" value="KAH7034886.1"/>
    <property type="molecule type" value="Genomic_DNA"/>
</dbReference>
<dbReference type="GeneID" id="70182672"/>
<comment type="caution">
    <text evidence="4">Lacks conserved residue(s) required for the propagation of feature annotation.</text>
</comment>
<dbReference type="SUPFAM" id="SSF52151">
    <property type="entry name" value="FabD/lysophospholipase-like"/>
    <property type="match status" value="1"/>
</dbReference>
<evidence type="ECO:0000313" key="7">
    <source>
        <dbReference type="EMBL" id="KAH7034886.1"/>
    </source>
</evidence>
<feature type="short sequence motif" description="GXSXG" evidence="4">
    <location>
        <begin position="55"/>
        <end position="59"/>
    </location>
</feature>
<evidence type="ECO:0000313" key="8">
    <source>
        <dbReference type="Proteomes" id="UP000756346"/>
    </source>
</evidence>
<reference evidence="7" key="1">
    <citation type="journal article" date="2021" name="Nat. Commun.">
        <title>Genetic determinants of endophytism in the Arabidopsis root mycobiome.</title>
        <authorList>
            <person name="Mesny F."/>
            <person name="Miyauchi S."/>
            <person name="Thiergart T."/>
            <person name="Pickel B."/>
            <person name="Atanasova L."/>
            <person name="Karlsson M."/>
            <person name="Huettel B."/>
            <person name="Barry K.W."/>
            <person name="Haridas S."/>
            <person name="Chen C."/>
            <person name="Bauer D."/>
            <person name="Andreopoulos W."/>
            <person name="Pangilinan J."/>
            <person name="LaButti K."/>
            <person name="Riley R."/>
            <person name="Lipzen A."/>
            <person name="Clum A."/>
            <person name="Drula E."/>
            <person name="Henrissat B."/>
            <person name="Kohler A."/>
            <person name="Grigoriev I.V."/>
            <person name="Martin F.M."/>
            <person name="Hacquard S."/>
        </authorList>
    </citation>
    <scope>NUCLEOTIDE SEQUENCE</scope>
    <source>
        <strain evidence="7">MPI-CAGE-CH-0230</strain>
    </source>
</reference>
<keyword evidence="3 4" id="KW-0443">Lipid metabolism</keyword>
<feature type="compositionally biased region" description="Low complexity" evidence="5">
    <location>
        <begin position="632"/>
        <end position="646"/>
    </location>
</feature>
<dbReference type="GO" id="GO:0019369">
    <property type="term" value="P:arachidonate metabolic process"/>
    <property type="evidence" value="ECO:0007669"/>
    <property type="project" value="TreeGrafter"/>
</dbReference>
<evidence type="ECO:0000256" key="3">
    <source>
        <dbReference type="ARBA" id="ARBA00023098"/>
    </source>
</evidence>
<dbReference type="PROSITE" id="PS51635">
    <property type="entry name" value="PNPLA"/>
    <property type="match status" value="1"/>
</dbReference>
<dbReference type="Gene3D" id="3.40.1090.10">
    <property type="entry name" value="Cytosolic phospholipase A2 catalytic domain"/>
    <property type="match status" value="1"/>
</dbReference>
<dbReference type="GO" id="GO:0046486">
    <property type="term" value="P:glycerolipid metabolic process"/>
    <property type="evidence" value="ECO:0007669"/>
    <property type="project" value="UniProtKB-ARBA"/>
</dbReference>
<dbReference type="InterPro" id="IPR002641">
    <property type="entry name" value="PNPLA_dom"/>
</dbReference>
<accession>A0A9P8YDD3</accession>
<dbReference type="RefSeq" id="XP_046014979.1">
    <property type="nucleotide sequence ID" value="XM_046153126.1"/>
</dbReference>
<feature type="compositionally biased region" description="Basic and acidic residues" evidence="5">
    <location>
        <begin position="201"/>
        <end position="212"/>
    </location>
</feature>
<dbReference type="PANTHER" id="PTHR24185:SF1">
    <property type="entry name" value="CALCIUM-INDEPENDENT PHOSPHOLIPASE A2-GAMMA"/>
    <property type="match status" value="1"/>
</dbReference>